<dbReference type="Pfam" id="PF03781">
    <property type="entry name" value="FGE-sulfatase"/>
    <property type="match status" value="1"/>
</dbReference>
<dbReference type="AlphaFoldDB" id="L0GXV3"/>
<proteinExistence type="predicted"/>
<dbReference type="SUPFAM" id="SSF56436">
    <property type="entry name" value="C-type lectin-like"/>
    <property type="match status" value="1"/>
</dbReference>
<dbReference type="Proteomes" id="UP000010816">
    <property type="component" value="Chromosome"/>
</dbReference>
<evidence type="ECO:0000259" key="2">
    <source>
        <dbReference type="PROSITE" id="PS50104"/>
    </source>
</evidence>
<organism evidence="3 4">
    <name type="scientific">Thioflavicoccus mobilis 8321</name>
    <dbReference type="NCBI Taxonomy" id="765912"/>
    <lineage>
        <taxon>Bacteria</taxon>
        <taxon>Pseudomonadati</taxon>
        <taxon>Pseudomonadota</taxon>
        <taxon>Gammaproteobacteria</taxon>
        <taxon>Chromatiales</taxon>
        <taxon>Chromatiaceae</taxon>
        <taxon>Thioflavicoccus</taxon>
    </lineage>
</organism>
<dbReference type="GO" id="GO:0007165">
    <property type="term" value="P:signal transduction"/>
    <property type="evidence" value="ECO:0007669"/>
    <property type="project" value="InterPro"/>
</dbReference>
<dbReference type="OrthoDB" id="9768004at2"/>
<evidence type="ECO:0000313" key="4">
    <source>
        <dbReference type="Proteomes" id="UP000010816"/>
    </source>
</evidence>
<gene>
    <name evidence="3" type="ORF">Thimo_2883</name>
</gene>
<dbReference type="InterPro" id="IPR035897">
    <property type="entry name" value="Toll_tir_struct_dom_sf"/>
</dbReference>
<keyword evidence="4" id="KW-1185">Reference proteome</keyword>
<dbReference type="InterPro" id="IPR027417">
    <property type="entry name" value="P-loop_NTPase"/>
</dbReference>
<dbReference type="KEGG" id="tmb:Thimo_2883"/>
<reference evidence="3 4" key="1">
    <citation type="submission" date="2011-09" db="EMBL/GenBank/DDBJ databases">
        <title>Complete sequence of chromosome of Thioflavicoccus mobilis 8321.</title>
        <authorList>
            <consortium name="US DOE Joint Genome Institute"/>
            <person name="Lucas S."/>
            <person name="Han J."/>
            <person name="Lapidus A."/>
            <person name="Cheng J.-F."/>
            <person name="Goodwin L."/>
            <person name="Pitluck S."/>
            <person name="Peters L."/>
            <person name="Ovchinnikova G."/>
            <person name="Lu M."/>
            <person name="Detter J.C."/>
            <person name="Han C."/>
            <person name="Tapia R."/>
            <person name="Land M."/>
            <person name="Hauser L."/>
            <person name="Kyrpides N."/>
            <person name="Ivanova N."/>
            <person name="Pagani I."/>
            <person name="Vogl K."/>
            <person name="Liu Z."/>
            <person name="Imhoff J."/>
            <person name="Thiel V."/>
            <person name="Frigaard N.-U."/>
            <person name="Bryant D."/>
            <person name="Woyke T."/>
        </authorList>
    </citation>
    <scope>NUCLEOTIDE SEQUENCE [LARGE SCALE GENOMIC DNA]</scope>
    <source>
        <strain evidence="3 4">8321</strain>
    </source>
</reference>
<dbReference type="EMBL" id="CP003051">
    <property type="protein sequence ID" value="AGA91583.1"/>
    <property type="molecule type" value="Genomic_DNA"/>
</dbReference>
<name>L0GXV3_9GAMM</name>
<dbReference type="eggNOG" id="COG1262">
    <property type="taxonomic scope" value="Bacteria"/>
</dbReference>
<dbReference type="SUPFAM" id="SSF52200">
    <property type="entry name" value="Toll/Interleukin receptor TIR domain"/>
    <property type="match status" value="1"/>
</dbReference>
<dbReference type="Gene3D" id="3.40.50.10140">
    <property type="entry name" value="Toll/interleukin-1 receptor homology (TIR) domain"/>
    <property type="match status" value="1"/>
</dbReference>
<dbReference type="InterPro" id="IPR051043">
    <property type="entry name" value="Sulfatase_Mod_Factor_Kinase"/>
</dbReference>
<feature type="domain" description="TIR" evidence="2">
    <location>
        <begin position="3"/>
        <end position="143"/>
    </location>
</feature>
<evidence type="ECO:0000313" key="3">
    <source>
        <dbReference type="EMBL" id="AGA91583.1"/>
    </source>
</evidence>
<dbReference type="InterPro" id="IPR049052">
    <property type="entry name" value="nSTAND1"/>
</dbReference>
<dbReference type="STRING" id="765912.Thimo_2883"/>
<protein>
    <recommendedName>
        <fullName evidence="2">TIR domain-containing protein</fullName>
    </recommendedName>
</protein>
<evidence type="ECO:0000256" key="1">
    <source>
        <dbReference type="SAM" id="MobiDB-lite"/>
    </source>
</evidence>
<dbReference type="PANTHER" id="PTHR23150:SF19">
    <property type="entry name" value="FORMYLGLYCINE-GENERATING ENZYME"/>
    <property type="match status" value="1"/>
</dbReference>
<dbReference type="PANTHER" id="PTHR23150">
    <property type="entry name" value="SULFATASE MODIFYING FACTOR 1, 2"/>
    <property type="match status" value="1"/>
</dbReference>
<dbReference type="PROSITE" id="PS50104">
    <property type="entry name" value="TIR"/>
    <property type="match status" value="1"/>
</dbReference>
<dbReference type="InterPro" id="IPR005532">
    <property type="entry name" value="SUMF_dom"/>
</dbReference>
<dbReference type="Pfam" id="PF20703">
    <property type="entry name" value="nSTAND1"/>
    <property type="match status" value="1"/>
</dbReference>
<sequence length="928" mass="103757">MTEPSPVFLSYSRNDLQAAEHLHAQLEQSGVSVFKDDASIREGDQWLTRLQDAVVGCSGFVVLIGRDGVSRWIGAETQVALIRYFGPHDETERLPIFPVLLGAVRSDSLPAFLQLFQVTTWDGQAALAPTLLEQIRRRRLVASAEVPFEGCPYVGLDAFRTDQARLFFGRQKETLEALACFDTRPGRPTVRWLEISGNSGSGKSSLMNAGLLPLIDQGWLWPRTGIAHWLRIGPWMPGQHPIGMLAESLTRFAREALEEPAEMAQVRTLLEKNDSGLADWLRGRKRDDSAFLLAIDQFEELFTFADERERRSLDRLLATALADDDCPLFLISTVRADFLDRFGEQLPALAGMRNRRGKDWLLPPIGGEGLREVIEGPARLAGLTVSEVCDAIINDARNEPGALPLVENALHWLWERRDGARLSGRVYFDQGQLAGILSRNADDLLDSLGRNGRQAALELLFELVKVDPESRQHTRRRIAREEAERSAGGGQQGRDLVDILSGCRNLEVPHTTGSLRLITVTEEGANGQGPVQSHSWINLIHETLIRTKGLDPEGRPQPYWPTLWDYIEANKERGPERERLERLALDWKDRSGLARLSGLAGGRDRKRWKRLSVKGSREAERFLAWSRWTSHVQIALLVLLAAVVGESFLWTRVNDLPVDSMVLQQRFRLGYAPLPELVGIPPGAFAMGEQDAAFVQRVPDEYRSNVGIPGKSLEIAEAFDLGKYEVTYDELDFYVWEQHRLGHYDVKYPTTAKGGRGRRPVVNISWLEANAYADWLGRRLGRACRLPTEAEWEYAARANSSTGYPWGDEVTLTAQGTEVVMANCRDCGSPWDSEESAPVGSFPENAFGLHDTSGNVWEWTCSLWRDAFDGSEAHCAEAQDSDRRVVRGGSWLVNRSLARSAARLRLAPDDRLSVLGFRVLCASPIPGH</sequence>
<dbReference type="PATRIC" id="fig|765912.4.peg.2820"/>
<dbReference type="Gene3D" id="3.90.1580.10">
    <property type="entry name" value="paralog of FGE (formylglycine-generating enzyme)"/>
    <property type="match status" value="1"/>
</dbReference>
<dbReference type="SUPFAM" id="SSF52540">
    <property type="entry name" value="P-loop containing nucleoside triphosphate hydrolases"/>
    <property type="match status" value="1"/>
</dbReference>
<dbReference type="HOGENOM" id="CLU_314937_0_0_6"/>
<accession>L0GXV3</accession>
<feature type="region of interest" description="Disordered" evidence="1">
    <location>
        <begin position="472"/>
        <end position="493"/>
    </location>
</feature>
<dbReference type="InterPro" id="IPR016187">
    <property type="entry name" value="CTDL_fold"/>
</dbReference>
<dbReference type="Pfam" id="PF13676">
    <property type="entry name" value="TIR_2"/>
    <property type="match status" value="1"/>
</dbReference>
<dbReference type="RefSeq" id="WP_015281714.1">
    <property type="nucleotide sequence ID" value="NC_019940.1"/>
</dbReference>
<dbReference type="GO" id="GO:0120147">
    <property type="term" value="F:formylglycine-generating oxidase activity"/>
    <property type="evidence" value="ECO:0007669"/>
    <property type="project" value="TreeGrafter"/>
</dbReference>
<dbReference type="InterPro" id="IPR000157">
    <property type="entry name" value="TIR_dom"/>
</dbReference>
<dbReference type="InterPro" id="IPR042095">
    <property type="entry name" value="SUMF_sf"/>
</dbReference>